<dbReference type="InterPro" id="IPR052514">
    <property type="entry name" value="SAM-dependent_MTase"/>
</dbReference>
<accession>A0A6N4SLF5</accession>
<comment type="caution">
    <text evidence="2">The sequence shown here is derived from an EMBL/GenBank/DDBJ whole genome shotgun (WGS) entry which is preliminary data.</text>
</comment>
<feature type="domain" description="Methyltransferase FkbM" evidence="1">
    <location>
        <begin position="60"/>
        <end position="255"/>
    </location>
</feature>
<dbReference type="Proteomes" id="UP000053095">
    <property type="component" value="Unassembled WGS sequence"/>
</dbReference>
<evidence type="ECO:0000259" key="1">
    <source>
        <dbReference type="Pfam" id="PF05050"/>
    </source>
</evidence>
<evidence type="ECO:0000313" key="2">
    <source>
        <dbReference type="EMBL" id="GAM40553.1"/>
    </source>
</evidence>
<dbReference type="EMBL" id="DF933835">
    <property type="protein sequence ID" value="GAM40553.1"/>
    <property type="molecule type" value="Genomic_DNA"/>
</dbReference>
<dbReference type="Pfam" id="PF05050">
    <property type="entry name" value="Methyltransf_21"/>
    <property type="match status" value="1"/>
</dbReference>
<sequence length="278" mass="31603">MTENAELVPLSNNLSCYAPNPKEAQFIYKEIFEDHCYDIPNLHTRPSDASEPSSGPFIIDAGANIGLFTLYMKQKYPASKILAFEPAPQLFELLCRNLALNSIPFVKRDDPHGRSVDDIKAVEVFAVGLSVKESEEKLTYYPTLPSNSTLKPEEKVILYREAARRSGQEMADHWFGGSYEVDVKLQRLSHYLNSNKNGKRVVDLLKIDVEGAELDVLRGLDDDYWALIQNIVLETMEKSGIRAEIEELLTRKGFEFTIEGAPWAPEEFNTIRAHRRCF</sequence>
<reference evidence="3" key="1">
    <citation type="journal article" date="2015" name="Genome Announc.">
        <title>Draft genome sequence of Talaromyces cellulolyticus strain Y-94, a source of lignocellulosic biomass-degrading enzymes.</title>
        <authorList>
            <person name="Fujii T."/>
            <person name="Koike H."/>
            <person name="Sawayama S."/>
            <person name="Yano S."/>
            <person name="Inoue H."/>
        </authorList>
    </citation>
    <scope>NUCLEOTIDE SEQUENCE [LARGE SCALE GENOMIC DNA]</scope>
    <source>
        <strain evidence="3">Y-94</strain>
    </source>
</reference>
<dbReference type="SUPFAM" id="SSF53335">
    <property type="entry name" value="S-adenosyl-L-methionine-dependent methyltransferases"/>
    <property type="match status" value="1"/>
</dbReference>
<protein>
    <recommendedName>
        <fullName evidence="1">Methyltransferase FkbM domain-containing protein</fullName>
    </recommendedName>
</protein>
<dbReference type="InterPro" id="IPR006342">
    <property type="entry name" value="FkbM_mtfrase"/>
</dbReference>
<organism evidence="2 3">
    <name type="scientific">Talaromyces pinophilus</name>
    <name type="common">Penicillium pinophilum</name>
    <dbReference type="NCBI Taxonomy" id="128442"/>
    <lineage>
        <taxon>Eukaryota</taxon>
        <taxon>Fungi</taxon>
        <taxon>Dikarya</taxon>
        <taxon>Ascomycota</taxon>
        <taxon>Pezizomycotina</taxon>
        <taxon>Eurotiomycetes</taxon>
        <taxon>Eurotiomycetidae</taxon>
        <taxon>Eurotiales</taxon>
        <taxon>Trichocomaceae</taxon>
        <taxon>Talaromyces</taxon>
        <taxon>Talaromyces sect. Talaromyces</taxon>
    </lineage>
</organism>
<dbReference type="InterPro" id="IPR029063">
    <property type="entry name" value="SAM-dependent_MTases_sf"/>
</dbReference>
<proteinExistence type="predicted"/>
<dbReference type="PANTHER" id="PTHR34203">
    <property type="entry name" value="METHYLTRANSFERASE, FKBM FAMILY PROTEIN"/>
    <property type="match status" value="1"/>
</dbReference>
<keyword evidence="3" id="KW-1185">Reference proteome</keyword>
<evidence type="ECO:0000313" key="3">
    <source>
        <dbReference type="Proteomes" id="UP000053095"/>
    </source>
</evidence>
<dbReference type="PANTHER" id="PTHR34203:SF15">
    <property type="entry name" value="SLL1173 PROTEIN"/>
    <property type="match status" value="1"/>
</dbReference>
<gene>
    <name evidence="2" type="ORF">TCE0_039r12991</name>
</gene>
<dbReference type="Gene3D" id="3.40.50.150">
    <property type="entry name" value="Vaccinia Virus protein VP39"/>
    <property type="match status" value="1"/>
</dbReference>
<dbReference type="AlphaFoldDB" id="A0A6N4SLF5"/>
<dbReference type="NCBIfam" id="TIGR01444">
    <property type="entry name" value="fkbM_fam"/>
    <property type="match status" value="2"/>
</dbReference>
<name>A0A6N4SLF5_TALPI</name>